<dbReference type="PANTHER" id="PTHR45752">
    <property type="entry name" value="LEUCINE-RICH REPEAT-CONTAINING"/>
    <property type="match status" value="1"/>
</dbReference>
<evidence type="ECO:0000259" key="4">
    <source>
        <dbReference type="Pfam" id="PF23598"/>
    </source>
</evidence>
<evidence type="ECO:0000259" key="3">
    <source>
        <dbReference type="Pfam" id="PF20160"/>
    </source>
</evidence>
<keyword evidence="2" id="KW-0677">Repeat</keyword>
<evidence type="ECO:0000256" key="2">
    <source>
        <dbReference type="ARBA" id="ARBA00022737"/>
    </source>
</evidence>
<feature type="domain" description="Disease resistance R13L4/SHOC-2-like LRR" evidence="4">
    <location>
        <begin position="152"/>
        <end position="267"/>
    </location>
</feature>
<accession>A0A438HPW7</accession>
<gene>
    <name evidence="5" type="primary">DSC1_5</name>
    <name evidence="5" type="ORF">CK203_042211</name>
</gene>
<dbReference type="InterPro" id="IPR001611">
    <property type="entry name" value="Leu-rich_rpt"/>
</dbReference>
<dbReference type="PANTHER" id="PTHR45752:SF195">
    <property type="entry name" value="LEUCINE-RICH REPEAT (LRR) FAMILY PROTEIN-RELATED"/>
    <property type="match status" value="1"/>
</dbReference>
<comment type="caution">
    <text evidence="5">The sequence shown here is derived from an EMBL/GenBank/DDBJ whole genome shotgun (WGS) entry which is preliminary data.</text>
</comment>
<feature type="domain" description="C-JID" evidence="3">
    <location>
        <begin position="476"/>
        <end position="622"/>
    </location>
</feature>
<evidence type="ECO:0000256" key="1">
    <source>
        <dbReference type="ARBA" id="ARBA00022614"/>
    </source>
</evidence>
<sequence length="640" mass="73402">MCKKIVREQHAKDTSKWSRLWNPDDIYCAFVSEEGMENVETISLDLFGSKEKWLTPKIFAQMKKKFAKMKKLRLLKVYYSFGVGYKNFLPEGFEFPPNLNYLHWEGLMSLPSNFHGEKLVAINLKSSNINELLIGEKCLAELKFIDLSNSQQLIKIPKFSRMRKLEKLNLEGCVSFSRLHSSIGTFSEMNFLRELNFSESGIRELPISIGSLTSLETLNLSKCSKFEKFPDIFFVNMRHLKRLELSDSVPEIQKNMENLRFLDLGDSGIKELSWLDSNCSNLEIMEDMEHSKGLSLREKPLGMLELSNCENLETLPNSIGNWTHLVHLDVRNCPKLHKLPDSLRSMQLTGLDVSGCNLMAGAIPDDLWCLFSLEYLYVSGNNIDCIPGGIIRLSRLHTLVMNHCLMLKEIPELPSSLRDIEAYGCPLLETLSSDAKHPLWSSLPNCFKSQIQDFECPTYSEDWEDYYVNVVIPGRRGIPEWISHKSMGDEITIDLPKNWYEDNNFLGFALFCHHVPSDDDDDDDDYYYDDDGNAILRLLISDGDQFGHVKTIQCIPYCTLDMKNRTCADPGLMVVYFPQIAISREYRSNRWNKFKAGFSSHPFCANEAFKVKSCGIHLIYDHGPRSPSTEPSTIQCQKKP</sequence>
<name>A0A438HPW7_VITVI</name>
<dbReference type="InterPro" id="IPR050715">
    <property type="entry name" value="LRR-SigEffector_domain"/>
</dbReference>
<protein>
    <submittedName>
        <fullName evidence="5">Disease resistance-like protein DSC1</fullName>
    </submittedName>
</protein>
<dbReference type="PROSITE" id="PS51450">
    <property type="entry name" value="LRR"/>
    <property type="match status" value="1"/>
</dbReference>
<organism evidence="5 6">
    <name type="scientific">Vitis vinifera</name>
    <name type="common">Grape</name>
    <dbReference type="NCBI Taxonomy" id="29760"/>
    <lineage>
        <taxon>Eukaryota</taxon>
        <taxon>Viridiplantae</taxon>
        <taxon>Streptophyta</taxon>
        <taxon>Embryophyta</taxon>
        <taxon>Tracheophyta</taxon>
        <taxon>Spermatophyta</taxon>
        <taxon>Magnoliopsida</taxon>
        <taxon>eudicotyledons</taxon>
        <taxon>Gunneridae</taxon>
        <taxon>Pentapetalae</taxon>
        <taxon>rosids</taxon>
        <taxon>Vitales</taxon>
        <taxon>Vitaceae</taxon>
        <taxon>Viteae</taxon>
        <taxon>Vitis</taxon>
    </lineage>
</organism>
<evidence type="ECO:0000313" key="6">
    <source>
        <dbReference type="Proteomes" id="UP000288805"/>
    </source>
</evidence>
<dbReference type="Pfam" id="PF20160">
    <property type="entry name" value="C-JID"/>
    <property type="match status" value="1"/>
</dbReference>
<dbReference type="InterPro" id="IPR045344">
    <property type="entry name" value="C-JID"/>
</dbReference>
<dbReference type="EMBL" id="QGNW01000193">
    <property type="protein sequence ID" value="RVW86503.1"/>
    <property type="molecule type" value="Genomic_DNA"/>
</dbReference>
<dbReference type="AlphaFoldDB" id="A0A438HPW7"/>
<reference evidence="5 6" key="1">
    <citation type="journal article" date="2018" name="PLoS Genet.">
        <title>Population sequencing reveals clonal diversity and ancestral inbreeding in the grapevine cultivar Chardonnay.</title>
        <authorList>
            <person name="Roach M.J."/>
            <person name="Johnson D.L."/>
            <person name="Bohlmann J."/>
            <person name="van Vuuren H.J."/>
            <person name="Jones S.J."/>
            <person name="Pretorius I.S."/>
            <person name="Schmidt S.A."/>
            <person name="Borneman A.R."/>
        </authorList>
    </citation>
    <scope>NUCLEOTIDE SEQUENCE [LARGE SCALE GENOMIC DNA]</scope>
    <source>
        <strain evidence="6">cv. Chardonnay</strain>
        <tissue evidence="5">Leaf</tissue>
    </source>
</reference>
<dbReference type="Proteomes" id="UP000288805">
    <property type="component" value="Unassembled WGS sequence"/>
</dbReference>
<proteinExistence type="predicted"/>
<dbReference type="Gene3D" id="3.80.10.10">
    <property type="entry name" value="Ribonuclease Inhibitor"/>
    <property type="match status" value="2"/>
</dbReference>
<keyword evidence="1" id="KW-0433">Leucine-rich repeat</keyword>
<dbReference type="InterPro" id="IPR055414">
    <property type="entry name" value="LRR_R13L4/SHOC2-like"/>
</dbReference>
<evidence type="ECO:0000313" key="5">
    <source>
        <dbReference type="EMBL" id="RVW86503.1"/>
    </source>
</evidence>
<dbReference type="Pfam" id="PF00560">
    <property type="entry name" value="LRR_1"/>
    <property type="match status" value="1"/>
</dbReference>
<dbReference type="Pfam" id="PF23598">
    <property type="entry name" value="LRR_14"/>
    <property type="match status" value="1"/>
</dbReference>
<dbReference type="InterPro" id="IPR032675">
    <property type="entry name" value="LRR_dom_sf"/>
</dbReference>
<dbReference type="SUPFAM" id="SSF52058">
    <property type="entry name" value="L domain-like"/>
    <property type="match status" value="1"/>
</dbReference>